<evidence type="ECO:0000256" key="12">
    <source>
        <dbReference type="ARBA" id="ARBA00023034"/>
    </source>
</evidence>
<dbReference type="GO" id="GO:0007160">
    <property type="term" value="P:cell-matrix adhesion"/>
    <property type="evidence" value="ECO:0007669"/>
    <property type="project" value="TreeGrafter"/>
</dbReference>
<comment type="subunit">
    <text evidence="18">Interacts with MUC16.</text>
</comment>
<evidence type="ECO:0000256" key="14">
    <source>
        <dbReference type="ARBA" id="ARBA00023157"/>
    </source>
</evidence>
<evidence type="ECO:0000256" key="6">
    <source>
        <dbReference type="ARBA" id="ARBA00022525"/>
    </source>
</evidence>
<dbReference type="InterPro" id="IPR010335">
    <property type="entry name" value="Mesothelin"/>
</dbReference>
<evidence type="ECO:0000313" key="22">
    <source>
        <dbReference type="Ensembl" id="ENSLAFP00000024419.1"/>
    </source>
</evidence>
<keyword evidence="9" id="KW-0165">Cleavage on pair of basic residues</keyword>
<evidence type="ECO:0000256" key="7">
    <source>
        <dbReference type="ARBA" id="ARBA00022553"/>
    </source>
</evidence>
<evidence type="ECO:0000256" key="21">
    <source>
        <dbReference type="SAM" id="SignalP"/>
    </source>
</evidence>
<dbReference type="HOGENOM" id="CLU_059395_0_0_1"/>
<sequence length="402" mass="43787">LEMPTQPPRKTGDHGTLTHYSLVLLSLGCGVWALPSGVQAAETGQAITAAWLQHNPRDLSWWHRKLSAILLRACCPPAEEGCLPGLEVVRVDKMLVFYSEGELQACVDSALLAEQLDQVDAILFTYEQLTVFKCKLDKTYPQGYTTDVVQILGSLFLLVSPEDISKWDVMSTKTLKALVRVSRGQKADAQVAALITCYVAGGVQVDEDTLATVATLNPAYLCLLSPEQLQLLQPDILWVVKPRDLEGCPRPQMEVLPTKVHVAFQNTTGPRYLERIQPYLGEPGALVDVEALSQQNISMDMATFKELWTEALLPLTVAEVQGLLGLHVVDLKAEAQNSPVWDWIVQKRQEDLDTLGLGLQGGIPSGYLVVDLGGQGRVARGPCFSGPGSVLAVLLSLLLALT</sequence>
<evidence type="ECO:0000256" key="17">
    <source>
        <dbReference type="ARBA" id="ARBA00058732"/>
    </source>
</evidence>
<keyword evidence="7" id="KW-0597">Phosphoprotein</keyword>
<dbReference type="GO" id="GO:0005576">
    <property type="term" value="C:extracellular region"/>
    <property type="evidence" value="ECO:0007669"/>
    <property type="project" value="UniProtKB-SubCell"/>
</dbReference>
<dbReference type="GO" id="GO:0005886">
    <property type="term" value="C:plasma membrane"/>
    <property type="evidence" value="ECO:0007669"/>
    <property type="project" value="UniProtKB-SubCell"/>
</dbReference>
<evidence type="ECO:0000256" key="15">
    <source>
        <dbReference type="ARBA" id="ARBA00023180"/>
    </source>
</evidence>
<reference evidence="22 23" key="1">
    <citation type="submission" date="2009-06" db="EMBL/GenBank/DDBJ databases">
        <title>The Genome Sequence of Loxodonta africana (African elephant).</title>
        <authorList>
            <person name="Di Palma F."/>
            <person name="Heiman D."/>
            <person name="Young S."/>
            <person name="Johnson J."/>
            <person name="Lander E.S."/>
            <person name="Lindblad-Toh K."/>
        </authorList>
    </citation>
    <scope>NUCLEOTIDE SEQUENCE [LARGE SCALE GENOMIC DNA]</scope>
    <source>
        <strain evidence="22 23">Isolate ISIS603380</strain>
    </source>
</reference>
<evidence type="ECO:0000256" key="19">
    <source>
        <dbReference type="ARBA" id="ARBA00068881"/>
    </source>
</evidence>
<dbReference type="GO" id="GO:0005794">
    <property type="term" value="C:Golgi apparatus"/>
    <property type="evidence" value="ECO:0007669"/>
    <property type="project" value="UniProtKB-SubCell"/>
</dbReference>
<keyword evidence="5" id="KW-1003">Cell membrane</keyword>
<evidence type="ECO:0000256" key="9">
    <source>
        <dbReference type="ARBA" id="ARBA00022685"/>
    </source>
</evidence>
<dbReference type="Proteomes" id="UP000007646">
    <property type="component" value="Unassembled WGS sequence"/>
</dbReference>
<evidence type="ECO:0000313" key="23">
    <source>
        <dbReference type="Proteomes" id="UP000007646"/>
    </source>
</evidence>
<keyword evidence="6" id="KW-0964">Secreted</keyword>
<evidence type="ECO:0000256" key="10">
    <source>
        <dbReference type="ARBA" id="ARBA00022729"/>
    </source>
</evidence>
<reference evidence="22" key="3">
    <citation type="submission" date="2025-09" db="UniProtKB">
        <authorList>
            <consortium name="Ensembl"/>
        </authorList>
    </citation>
    <scope>IDENTIFICATION</scope>
    <source>
        <strain evidence="22">Isolate ISIS603380</strain>
    </source>
</reference>
<dbReference type="Pfam" id="PF06060">
    <property type="entry name" value="Mesothelin"/>
    <property type="match status" value="1"/>
</dbReference>
<accession>G3U9B1</accession>
<reference evidence="22" key="2">
    <citation type="submission" date="2025-08" db="UniProtKB">
        <authorList>
            <consortium name="Ensembl"/>
        </authorList>
    </citation>
    <scope>IDENTIFICATION</scope>
    <source>
        <strain evidence="22">Isolate ISIS603380</strain>
    </source>
</reference>
<evidence type="ECO:0000256" key="13">
    <source>
        <dbReference type="ARBA" id="ARBA00023136"/>
    </source>
</evidence>
<keyword evidence="11" id="KW-0130">Cell adhesion</keyword>
<evidence type="ECO:0000256" key="1">
    <source>
        <dbReference type="ARBA" id="ARBA00004555"/>
    </source>
</evidence>
<comment type="function">
    <text evidence="17">Membrane-anchored forms may play a role in cellular adhesion.</text>
</comment>
<dbReference type="InterPro" id="IPR026664">
    <property type="entry name" value="Stereocilin-rel"/>
</dbReference>
<dbReference type="FunFam" id="1.20.970.40:FF:000001">
    <property type="entry name" value="Mesothelin"/>
    <property type="match status" value="1"/>
</dbReference>
<dbReference type="OMA" id="CRPPQMD"/>
<dbReference type="InParanoid" id="G3U9B1"/>
<evidence type="ECO:0000256" key="18">
    <source>
        <dbReference type="ARBA" id="ARBA00065993"/>
    </source>
</evidence>
<keyword evidence="15" id="KW-0325">Glycoprotein</keyword>
<evidence type="ECO:0000256" key="3">
    <source>
        <dbReference type="ARBA" id="ARBA00004613"/>
    </source>
</evidence>
<dbReference type="PANTHER" id="PTHR23412:SF6">
    <property type="entry name" value="MESOTHELIN"/>
    <property type="match status" value="1"/>
</dbReference>
<evidence type="ECO:0000256" key="16">
    <source>
        <dbReference type="ARBA" id="ARBA00023288"/>
    </source>
</evidence>
<dbReference type="eggNOG" id="ENOG502QRX1">
    <property type="taxonomic scope" value="Eukaryota"/>
</dbReference>
<proteinExistence type="inferred from homology"/>
<keyword evidence="16" id="KW-0449">Lipoprotein</keyword>
<evidence type="ECO:0000256" key="4">
    <source>
        <dbReference type="ARBA" id="ARBA00011016"/>
    </source>
</evidence>
<keyword evidence="23" id="KW-1185">Reference proteome</keyword>
<dbReference type="PANTHER" id="PTHR23412">
    <property type="entry name" value="STEREOCILIN RELATED"/>
    <property type="match status" value="1"/>
</dbReference>
<feature type="signal peptide" evidence="21">
    <location>
        <begin position="1"/>
        <end position="33"/>
    </location>
</feature>
<comment type="similarity">
    <text evidence="4">Belongs to the mesothelin family.</text>
</comment>
<keyword evidence="10 21" id="KW-0732">Signal</keyword>
<dbReference type="GO" id="GO:0009986">
    <property type="term" value="C:cell surface"/>
    <property type="evidence" value="ECO:0007669"/>
    <property type="project" value="TreeGrafter"/>
</dbReference>
<dbReference type="GeneTree" id="ENSGT00950000182957"/>
<evidence type="ECO:0000256" key="5">
    <source>
        <dbReference type="ARBA" id="ARBA00022475"/>
    </source>
</evidence>
<name>G3U9B1_LOXAF</name>
<dbReference type="AlphaFoldDB" id="G3U9B1"/>
<evidence type="ECO:0000256" key="20">
    <source>
        <dbReference type="ARBA" id="ARBA00081905"/>
    </source>
</evidence>
<evidence type="ECO:0000256" key="8">
    <source>
        <dbReference type="ARBA" id="ARBA00022622"/>
    </source>
</evidence>
<organism evidence="22 23">
    <name type="scientific">Loxodonta africana</name>
    <name type="common">African elephant</name>
    <dbReference type="NCBI Taxonomy" id="9785"/>
    <lineage>
        <taxon>Eukaryota</taxon>
        <taxon>Metazoa</taxon>
        <taxon>Chordata</taxon>
        <taxon>Craniata</taxon>
        <taxon>Vertebrata</taxon>
        <taxon>Euteleostomi</taxon>
        <taxon>Mammalia</taxon>
        <taxon>Eutheria</taxon>
        <taxon>Afrotheria</taxon>
        <taxon>Proboscidea</taxon>
        <taxon>Elephantidae</taxon>
        <taxon>Loxodonta</taxon>
    </lineage>
</organism>
<evidence type="ECO:0000256" key="11">
    <source>
        <dbReference type="ARBA" id="ARBA00022889"/>
    </source>
</evidence>
<comment type="subcellular location">
    <subcellularLocation>
        <location evidence="2">Cell membrane</location>
        <topology evidence="2">Lipid-anchor</topology>
        <topology evidence="2">GPI-anchor</topology>
    </subcellularLocation>
    <subcellularLocation>
        <location evidence="1">Golgi apparatus</location>
    </subcellularLocation>
    <subcellularLocation>
        <location evidence="3">Secreted</location>
    </subcellularLocation>
</comment>
<feature type="chain" id="PRO_5003456204" description="Mesothelin" evidence="21">
    <location>
        <begin position="34"/>
        <end position="402"/>
    </location>
</feature>
<evidence type="ECO:0000256" key="2">
    <source>
        <dbReference type="ARBA" id="ARBA00004609"/>
    </source>
</evidence>
<dbReference type="GO" id="GO:0098552">
    <property type="term" value="C:side of membrane"/>
    <property type="evidence" value="ECO:0007669"/>
    <property type="project" value="UniProtKB-KW"/>
</dbReference>
<keyword evidence="12" id="KW-0333">Golgi apparatus</keyword>
<keyword evidence="14" id="KW-1015">Disulfide bond</keyword>
<dbReference type="Ensembl" id="ENSLAFT00000035339.1">
    <property type="protein sequence ID" value="ENSLAFP00000024419.1"/>
    <property type="gene ID" value="ENSLAFG00000027374.1"/>
</dbReference>
<protein>
    <recommendedName>
        <fullName evidence="19">Mesothelin</fullName>
    </recommendedName>
    <alternativeName>
        <fullName evidence="20">Pre-pro-megakaryocyte-potentiating factor</fullName>
    </alternativeName>
</protein>
<keyword evidence="13" id="KW-0472">Membrane</keyword>
<dbReference type="FunCoup" id="G3U9B1">
    <property type="interactions" value="2"/>
</dbReference>
<keyword evidence="8" id="KW-0336">GPI-anchor</keyword>
<dbReference type="Gene3D" id="1.20.970.40">
    <property type="match status" value="1"/>
</dbReference>